<reference evidence="1 2" key="2">
    <citation type="journal article" date="2022" name="Mol. Ecol. Resour.">
        <title>The genomes of chicory, endive, great burdock and yacon provide insights into Asteraceae paleo-polyploidization history and plant inulin production.</title>
        <authorList>
            <person name="Fan W."/>
            <person name="Wang S."/>
            <person name="Wang H."/>
            <person name="Wang A."/>
            <person name="Jiang F."/>
            <person name="Liu H."/>
            <person name="Zhao H."/>
            <person name="Xu D."/>
            <person name="Zhang Y."/>
        </authorList>
    </citation>
    <scope>NUCLEOTIDE SEQUENCE [LARGE SCALE GENOMIC DNA]</scope>
    <source>
        <strain evidence="2">cv. Niubang</strain>
    </source>
</reference>
<keyword evidence="2" id="KW-1185">Reference proteome</keyword>
<sequence length="703" mass="77884">MAPPSPCCFIFSILSLFTSTAAPALFIFGDSFFDPGNNNYINTTTLDQSNFPPYGQTYFHFPTGRFSDGRIIPDFILEHAKLPLIPPYMDQPASHRYYKIGANFASAGAGALVQTFQGSVISLETQIRYHKRVENRLRKMYGNGEAKATLSKAVYLFSIGTNDYLSPYLITNSTRFNSSYSNSQLIGIVIGNLTTAIKELHKRGGRKFGFLNLGPLGCLPGLRIILNPSTDSGGCIEAASLLAKLHNRALSKSLKRLAKQLHGFKYLLYDFNTNLKHRVKHPWKYGYKEGKAACCGTGRFRGTFSCGGKRPPVTEYQVCKNPHDTTDLNCEIRASPMAVVAIVLVSCLLSSSIVTGCQLTSQNKHAALFIFGDSLFDPGNNNYINTSTEFQANFPPYGESYFDPPTGRFSDGRLIPDFIAEYAKLPLIPAYLDPRHNEFVYGANFASGGAGALVESHAGFVVDLKTQLQYFGDLEKHFRQNLGDAKAEQLLSDAVYLFSCGGNDYLSPVGNNDSILYPYTHQQYVQMVIGNLTDVIKGLHEKGGRKFGIVSIPPLGCWPSIRAGRVDNSCNEEIEMISSLHNEELSKKFQELEKQLEGFIYSKYDLSTAISNRMKNPTRYGFKVGDCACCGSGPFGGIYSCGGKRGIPEFDLCDNASDYFFFDSNHPNEVASRQFAELWWKGDVKVASPYNLKLLFKLKIQAK</sequence>
<name>A0ACB8YF59_ARCLA</name>
<evidence type="ECO:0000313" key="1">
    <source>
        <dbReference type="EMBL" id="KAI3684125.1"/>
    </source>
</evidence>
<dbReference type="Proteomes" id="UP001055879">
    <property type="component" value="Linkage Group LG12"/>
</dbReference>
<protein>
    <submittedName>
        <fullName evidence="1">Uncharacterized protein</fullName>
    </submittedName>
</protein>
<dbReference type="EMBL" id="CM042058">
    <property type="protein sequence ID" value="KAI3684125.1"/>
    <property type="molecule type" value="Genomic_DNA"/>
</dbReference>
<comment type="caution">
    <text evidence="1">The sequence shown here is derived from an EMBL/GenBank/DDBJ whole genome shotgun (WGS) entry which is preliminary data.</text>
</comment>
<evidence type="ECO:0000313" key="2">
    <source>
        <dbReference type="Proteomes" id="UP001055879"/>
    </source>
</evidence>
<reference evidence="2" key="1">
    <citation type="journal article" date="2022" name="Mol. Ecol. Resour.">
        <title>The genomes of chicory, endive, great burdock and yacon provide insights into Asteraceae palaeo-polyploidization history and plant inulin production.</title>
        <authorList>
            <person name="Fan W."/>
            <person name="Wang S."/>
            <person name="Wang H."/>
            <person name="Wang A."/>
            <person name="Jiang F."/>
            <person name="Liu H."/>
            <person name="Zhao H."/>
            <person name="Xu D."/>
            <person name="Zhang Y."/>
        </authorList>
    </citation>
    <scope>NUCLEOTIDE SEQUENCE [LARGE SCALE GENOMIC DNA]</scope>
    <source>
        <strain evidence="2">cv. Niubang</strain>
    </source>
</reference>
<proteinExistence type="predicted"/>
<organism evidence="1 2">
    <name type="scientific">Arctium lappa</name>
    <name type="common">Greater burdock</name>
    <name type="synonym">Lappa major</name>
    <dbReference type="NCBI Taxonomy" id="4217"/>
    <lineage>
        <taxon>Eukaryota</taxon>
        <taxon>Viridiplantae</taxon>
        <taxon>Streptophyta</taxon>
        <taxon>Embryophyta</taxon>
        <taxon>Tracheophyta</taxon>
        <taxon>Spermatophyta</taxon>
        <taxon>Magnoliopsida</taxon>
        <taxon>eudicotyledons</taxon>
        <taxon>Gunneridae</taxon>
        <taxon>Pentapetalae</taxon>
        <taxon>asterids</taxon>
        <taxon>campanulids</taxon>
        <taxon>Asterales</taxon>
        <taxon>Asteraceae</taxon>
        <taxon>Carduoideae</taxon>
        <taxon>Cardueae</taxon>
        <taxon>Arctiinae</taxon>
        <taxon>Arctium</taxon>
    </lineage>
</organism>
<accession>A0ACB8YF59</accession>
<gene>
    <name evidence="1" type="ORF">L6452_33344</name>
</gene>